<reference evidence="2" key="1">
    <citation type="submission" date="2021-01" db="EMBL/GenBank/DDBJ databases">
        <authorList>
            <person name="Corre E."/>
            <person name="Pelletier E."/>
            <person name="Niang G."/>
            <person name="Scheremetjew M."/>
            <person name="Finn R."/>
            <person name="Kale V."/>
            <person name="Holt S."/>
            <person name="Cochrane G."/>
            <person name="Meng A."/>
            <person name="Brown T."/>
            <person name="Cohen L."/>
        </authorList>
    </citation>
    <scope>NUCLEOTIDE SEQUENCE</scope>
    <source>
        <strain evidence="2">379</strain>
    </source>
</reference>
<dbReference type="SUPFAM" id="SSF103473">
    <property type="entry name" value="MFS general substrate transporter"/>
    <property type="match status" value="1"/>
</dbReference>
<evidence type="ECO:0000313" key="2">
    <source>
        <dbReference type="EMBL" id="CAE0532044.1"/>
    </source>
</evidence>
<dbReference type="Gene3D" id="1.20.1250.20">
    <property type="entry name" value="MFS general substrate transporter like domains"/>
    <property type="match status" value="1"/>
</dbReference>
<keyword evidence="1" id="KW-0472">Membrane</keyword>
<gene>
    <name evidence="2" type="ORF">EHUX00137_LOCUS6296</name>
    <name evidence="3" type="ORF">EHUX00137_LOCUS6297</name>
</gene>
<organism evidence="2">
    <name type="scientific">Emiliania huxleyi</name>
    <name type="common">Coccolithophore</name>
    <name type="synonym">Pontosphaera huxleyi</name>
    <dbReference type="NCBI Taxonomy" id="2903"/>
    <lineage>
        <taxon>Eukaryota</taxon>
        <taxon>Haptista</taxon>
        <taxon>Haptophyta</taxon>
        <taxon>Prymnesiophyceae</taxon>
        <taxon>Isochrysidales</taxon>
        <taxon>Noelaerhabdaceae</taxon>
        <taxon>Emiliania</taxon>
    </lineage>
</organism>
<dbReference type="EMBL" id="HBIR01009109">
    <property type="protein sequence ID" value="CAE0532044.1"/>
    <property type="molecule type" value="Transcribed_RNA"/>
</dbReference>
<protein>
    <recommendedName>
        <fullName evidence="4">Major facilitator superfamily associated domain-containing protein</fullName>
    </recommendedName>
</protein>
<feature type="transmembrane region" description="Helical" evidence="1">
    <location>
        <begin position="143"/>
        <end position="161"/>
    </location>
</feature>
<proteinExistence type="predicted"/>
<dbReference type="AlphaFoldDB" id="A0A6V2MLH2"/>
<feature type="transmembrane region" description="Helical" evidence="1">
    <location>
        <begin position="12"/>
        <end position="28"/>
    </location>
</feature>
<dbReference type="EMBL" id="HBIR01009110">
    <property type="protein sequence ID" value="CAE0532047.1"/>
    <property type="molecule type" value="Transcribed_RNA"/>
</dbReference>
<evidence type="ECO:0008006" key="4">
    <source>
        <dbReference type="Google" id="ProtNLM"/>
    </source>
</evidence>
<feature type="transmembrane region" description="Helical" evidence="1">
    <location>
        <begin position="181"/>
        <end position="204"/>
    </location>
</feature>
<dbReference type="InterPro" id="IPR036259">
    <property type="entry name" value="MFS_trans_sf"/>
</dbReference>
<accession>A0A6V2MLH2</accession>
<evidence type="ECO:0000313" key="3">
    <source>
        <dbReference type="EMBL" id="CAE0532047.1"/>
    </source>
</evidence>
<name>A0A6V2MLH2_EMIHU</name>
<keyword evidence="1" id="KW-0812">Transmembrane</keyword>
<keyword evidence="1" id="KW-1133">Transmembrane helix</keyword>
<evidence type="ECO:0000256" key="1">
    <source>
        <dbReference type="SAM" id="Phobius"/>
    </source>
</evidence>
<sequence length="218" mass="23547">MGAVLLSASNCLLVLYMAVYHLVSNFYLETQIDQLEELFGAGHAEWLSSAFNFAFPLGGLLASVPVASLLERAGEAEYFGIATLLANTFSLCSLSSSRQPQLAAALLFGPVRCLTWACYFQFLSTESRYPPGLSARAMGYNNVVIAIVGAAGPYTLAYLVNERALLGGASMGMGKGRGDSRYLQAKLFLQLCNTLIAIFPCLLWRERRRKQAGAAHSG</sequence>